<evidence type="ECO:0000313" key="4">
    <source>
        <dbReference type="Proteomes" id="UP001212841"/>
    </source>
</evidence>
<comment type="similarity">
    <text evidence="1">Belongs to the CutC family.</text>
</comment>
<sequence length="251" mass="27059">MRKVGLEICLDSPESALIAEQNGATRVELCDNLIEGGTTPSAGSIAITRKLVKIPIHVMIRPRGGDFRYSDTEFEVMKYDIQEAKRLGANGVVIGLLNPDGSVDVHRTKKLVELAKPLNVTFHRAFDMTADPFKALEDLISIGGIQRVLTSGQDSGVLEGLPLLTELVQKAGNKITILPGCGITVRNLDRILAELDVPEVHMAIPTSTSSKMTYRNGNVFMGVAITTPEYSISMTDGTGVNDVSKLLGNVK</sequence>
<dbReference type="GO" id="GO:0005507">
    <property type="term" value="F:copper ion binding"/>
    <property type="evidence" value="ECO:0007669"/>
    <property type="project" value="TreeGrafter"/>
</dbReference>
<evidence type="ECO:0000313" key="3">
    <source>
        <dbReference type="EMBL" id="KAJ3057167.1"/>
    </source>
</evidence>
<dbReference type="Gene3D" id="3.20.20.380">
    <property type="entry name" value="Copper homeostasis (CutC) domain"/>
    <property type="match status" value="1"/>
</dbReference>
<evidence type="ECO:0000256" key="1">
    <source>
        <dbReference type="ARBA" id="ARBA00007768"/>
    </source>
</evidence>
<organism evidence="3 4">
    <name type="scientific">Rhizophlyctis rosea</name>
    <dbReference type="NCBI Taxonomy" id="64517"/>
    <lineage>
        <taxon>Eukaryota</taxon>
        <taxon>Fungi</taxon>
        <taxon>Fungi incertae sedis</taxon>
        <taxon>Chytridiomycota</taxon>
        <taxon>Chytridiomycota incertae sedis</taxon>
        <taxon>Chytridiomycetes</taxon>
        <taxon>Rhizophlyctidales</taxon>
        <taxon>Rhizophlyctidaceae</taxon>
        <taxon>Rhizophlyctis</taxon>
    </lineage>
</organism>
<evidence type="ECO:0000256" key="2">
    <source>
        <dbReference type="ARBA" id="ARBA00019014"/>
    </source>
</evidence>
<reference evidence="3" key="1">
    <citation type="submission" date="2020-05" db="EMBL/GenBank/DDBJ databases">
        <title>Phylogenomic resolution of chytrid fungi.</title>
        <authorList>
            <person name="Stajich J.E."/>
            <person name="Amses K."/>
            <person name="Simmons R."/>
            <person name="Seto K."/>
            <person name="Myers J."/>
            <person name="Bonds A."/>
            <person name="Quandt C.A."/>
            <person name="Barry K."/>
            <person name="Liu P."/>
            <person name="Grigoriev I."/>
            <person name="Longcore J.E."/>
            <person name="James T.Y."/>
        </authorList>
    </citation>
    <scope>NUCLEOTIDE SEQUENCE</scope>
    <source>
        <strain evidence="3">JEL0318</strain>
    </source>
</reference>
<dbReference type="FunFam" id="3.20.20.380:FF:000001">
    <property type="entry name" value="Copper homeostasis protein CutC"/>
    <property type="match status" value="1"/>
</dbReference>
<dbReference type="AlphaFoldDB" id="A0AAD5SL70"/>
<dbReference type="EMBL" id="JADGJD010000009">
    <property type="protein sequence ID" value="KAJ3057167.1"/>
    <property type="molecule type" value="Genomic_DNA"/>
</dbReference>
<protein>
    <recommendedName>
        <fullName evidence="2">Copper homeostasis protein cutC homolog</fullName>
    </recommendedName>
</protein>
<dbReference type="PANTHER" id="PTHR12598:SF0">
    <property type="entry name" value="COPPER HOMEOSTASIS PROTEIN CUTC HOMOLOG"/>
    <property type="match status" value="1"/>
</dbReference>
<keyword evidence="4" id="KW-1185">Reference proteome</keyword>
<dbReference type="HAMAP" id="MF_00795">
    <property type="entry name" value="CutC"/>
    <property type="match status" value="1"/>
</dbReference>
<name>A0AAD5SL70_9FUNG</name>
<dbReference type="PANTHER" id="PTHR12598">
    <property type="entry name" value="COPPER HOMEOSTASIS PROTEIN CUTC"/>
    <property type="match status" value="1"/>
</dbReference>
<dbReference type="InterPro" id="IPR005627">
    <property type="entry name" value="CutC-like"/>
</dbReference>
<accession>A0AAD5SL70</accession>
<dbReference type="Pfam" id="PF03932">
    <property type="entry name" value="CutC"/>
    <property type="match status" value="1"/>
</dbReference>
<gene>
    <name evidence="3" type="ORF">HK097_011172</name>
</gene>
<dbReference type="SUPFAM" id="SSF110395">
    <property type="entry name" value="CutC-like"/>
    <property type="match status" value="1"/>
</dbReference>
<dbReference type="InterPro" id="IPR036822">
    <property type="entry name" value="CutC-like_dom_sf"/>
</dbReference>
<dbReference type="Proteomes" id="UP001212841">
    <property type="component" value="Unassembled WGS sequence"/>
</dbReference>
<comment type="caution">
    <text evidence="3">The sequence shown here is derived from an EMBL/GenBank/DDBJ whole genome shotgun (WGS) entry which is preliminary data.</text>
</comment>
<proteinExistence type="inferred from homology"/>